<feature type="transmembrane region" description="Helical" evidence="1">
    <location>
        <begin position="28"/>
        <end position="45"/>
    </location>
</feature>
<name>A0ABT5M7I8_9GAMM</name>
<dbReference type="EMBL" id="JAQRFO010000061">
    <property type="protein sequence ID" value="MDC9623663.1"/>
    <property type="molecule type" value="Genomic_DNA"/>
</dbReference>
<accession>A0ABT5M7I8</accession>
<organism evidence="2 3">
    <name type="scientific">Xenorhabdus aichiensis</name>
    <dbReference type="NCBI Taxonomy" id="3025874"/>
    <lineage>
        <taxon>Bacteria</taxon>
        <taxon>Pseudomonadati</taxon>
        <taxon>Pseudomonadota</taxon>
        <taxon>Gammaproteobacteria</taxon>
        <taxon>Enterobacterales</taxon>
        <taxon>Morganellaceae</taxon>
        <taxon>Xenorhabdus</taxon>
    </lineage>
</organism>
<dbReference type="Proteomes" id="UP001214757">
    <property type="component" value="Unassembled WGS sequence"/>
</dbReference>
<proteinExistence type="predicted"/>
<sequence>MKILIDIAGLSGFGLAMAGLYLDYGLATALQIGGVTLVIYALVAARRRKCAV</sequence>
<gene>
    <name evidence="2" type="ORF">PSI22_18985</name>
</gene>
<protein>
    <recommendedName>
        <fullName evidence="4">MFS transporter</fullName>
    </recommendedName>
</protein>
<keyword evidence="3" id="KW-1185">Reference proteome</keyword>
<reference evidence="2 3" key="1">
    <citation type="submission" date="2023-02" db="EMBL/GenBank/DDBJ databases">
        <title>Entomopathogenic bacteria.</title>
        <authorList>
            <person name="Machado R.A."/>
        </authorList>
    </citation>
    <scope>NUCLEOTIDE SEQUENCE [LARGE SCALE GENOMIC DNA]</scope>
    <source>
        <strain evidence="2 3">XENO-7</strain>
    </source>
</reference>
<keyword evidence="1" id="KW-0472">Membrane</keyword>
<keyword evidence="1" id="KW-1133">Transmembrane helix</keyword>
<evidence type="ECO:0008006" key="4">
    <source>
        <dbReference type="Google" id="ProtNLM"/>
    </source>
</evidence>
<dbReference type="RefSeq" id="WP_273581096.1">
    <property type="nucleotide sequence ID" value="NZ_JAQRFO010000061.1"/>
</dbReference>
<keyword evidence="1" id="KW-0812">Transmembrane</keyword>
<comment type="caution">
    <text evidence="2">The sequence shown here is derived from an EMBL/GenBank/DDBJ whole genome shotgun (WGS) entry which is preliminary data.</text>
</comment>
<evidence type="ECO:0000313" key="3">
    <source>
        <dbReference type="Proteomes" id="UP001214757"/>
    </source>
</evidence>
<evidence type="ECO:0000313" key="2">
    <source>
        <dbReference type="EMBL" id="MDC9623663.1"/>
    </source>
</evidence>
<evidence type="ECO:0000256" key="1">
    <source>
        <dbReference type="SAM" id="Phobius"/>
    </source>
</evidence>